<protein>
    <submittedName>
        <fullName evidence="2">Putative penicillin-binding protein PbpX</fullName>
    </submittedName>
</protein>
<dbReference type="OrthoDB" id="9797709at2"/>
<dbReference type="InterPro" id="IPR012338">
    <property type="entry name" value="Beta-lactam/transpept-like"/>
</dbReference>
<dbReference type="PANTHER" id="PTHR46825">
    <property type="entry name" value="D-ALANYL-D-ALANINE-CARBOXYPEPTIDASE/ENDOPEPTIDASE AMPH"/>
    <property type="match status" value="1"/>
</dbReference>
<proteinExistence type="predicted"/>
<feature type="domain" description="Beta-lactamase-related" evidence="1">
    <location>
        <begin position="18"/>
        <end position="116"/>
    </location>
</feature>
<reference evidence="2 3" key="1">
    <citation type="submission" date="2017-03" db="EMBL/GenBank/DDBJ databases">
        <title>Genome sequence of Clostridium oryzae DSM 28571.</title>
        <authorList>
            <person name="Poehlein A."/>
            <person name="Daniel R."/>
        </authorList>
    </citation>
    <scope>NUCLEOTIDE SEQUENCE [LARGE SCALE GENOMIC DNA]</scope>
    <source>
        <strain evidence="2 3">DSM 28571</strain>
    </source>
</reference>
<dbReference type="EMBL" id="MZGV01000004">
    <property type="protein sequence ID" value="OPJ64377.1"/>
    <property type="molecule type" value="Genomic_DNA"/>
</dbReference>
<dbReference type="InterPro" id="IPR001466">
    <property type="entry name" value="Beta-lactam-related"/>
</dbReference>
<gene>
    <name evidence="2" type="primary">pbpX</name>
    <name evidence="2" type="ORF">CLORY_05710</name>
</gene>
<dbReference type="AlphaFoldDB" id="A0A1V4IYA8"/>
<dbReference type="SUPFAM" id="SSF56601">
    <property type="entry name" value="beta-lactamase/transpeptidase-like"/>
    <property type="match status" value="1"/>
</dbReference>
<dbReference type="STRING" id="1450648.CLORY_05710"/>
<keyword evidence="3" id="KW-1185">Reference proteome</keyword>
<evidence type="ECO:0000313" key="2">
    <source>
        <dbReference type="EMBL" id="OPJ64377.1"/>
    </source>
</evidence>
<evidence type="ECO:0000313" key="3">
    <source>
        <dbReference type="Proteomes" id="UP000190080"/>
    </source>
</evidence>
<organism evidence="2 3">
    <name type="scientific">Clostridium oryzae</name>
    <dbReference type="NCBI Taxonomy" id="1450648"/>
    <lineage>
        <taxon>Bacteria</taxon>
        <taxon>Bacillati</taxon>
        <taxon>Bacillota</taxon>
        <taxon>Clostridia</taxon>
        <taxon>Eubacteriales</taxon>
        <taxon>Clostridiaceae</taxon>
        <taxon>Clostridium</taxon>
    </lineage>
</organism>
<dbReference type="InterPro" id="IPR050491">
    <property type="entry name" value="AmpC-like"/>
</dbReference>
<dbReference type="RefSeq" id="WP_079422025.1">
    <property type="nucleotide sequence ID" value="NZ_MZGV01000004.1"/>
</dbReference>
<sequence>MKRAKMIAKIDEMCKKYDRKDYPGIAVGVVENGELIFSKGYGEANLDYSIPIDENTVFHTCSMAKQFTTACIALLIEEGKLSLEQDVSSILKQFKNCGKKVIIYNLLYMTNGIPDVYDTAYFVCVIREDEGITRE</sequence>
<accession>A0A1V4IYA8</accession>
<dbReference type="Gene3D" id="3.40.710.10">
    <property type="entry name" value="DD-peptidase/beta-lactamase superfamily"/>
    <property type="match status" value="1"/>
</dbReference>
<evidence type="ECO:0000259" key="1">
    <source>
        <dbReference type="Pfam" id="PF00144"/>
    </source>
</evidence>
<comment type="caution">
    <text evidence="2">The sequence shown here is derived from an EMBL/GenBank/DDBJ whole genome shotgun (WGS) entry which is preliminary data.</text>
</comment>
<name>A0A1V4IYA8_9CLOT</name>
<dbReference type="Pfam" id="PF00144">
    <property type="entry name" value="Beta-lactamase"/>
    <property type="match status" value="1"/>
</dbReference>
<dbReference type="PANTHER" id="PTHR46825:SF9">
    <property type="entry name" value="BETA-LACTAMASE-RELATED DOMAIN-CONTAINING PROTEIN"/>
    <property type="match status" value="1"/>
</dbReference>
<dbReference type="Proteomes" id="UP000190080">
    <property type="component" value="Unassembled WGS sequence"/>
</dbReference>